<accession>A0A6A5ZNU2</accession>
<dbReference type="AlphaFoldDB" id="A0A6A5ZNU2"/>
<dbReference type="EMBL" id="ML977313">
    <property type="protein sequence ID" value="KAF2120533.1"/>
    <property type="molecule type" value="Genomic_DNA"/>
</dbReference>
<feature type="compositionally biased region" description="Basic and acidic residues" evidence="1">
    <location>
        <begin position="212"/>
        <end position="231"/>
    </location>
</feature>
<evidence type="ECO:0000256" key="1">
    <source>
        <dbReference type="SAM" id="MobiDB-lite"/>
    </source>
</evidence>
<feature type="region of interest" description="Disordered" evidence="1">
    <location>
        <begin position="1"/>
        <end position="28"/>
    </location>
</feature>
<proteinExistence type="predicted"/>
<reference evidence="2" key="1">
    <citation type="journal article" date="2020" name="Stud. Mycol.">
        <title>101 Dothideomycetes genomes: a test case for predicting lifestyles and emergence of pathogens.</title>
        <authorList>
            <person name="Haridas S."/>
            <person name="Albert R."/>
            <person name="Binder M."/>
            <person name="Bloem J."/>
            <person name="Labutti K."/>
            <person name="Salamov A."/>
            <person name="Andreopoulos B."/>
            <person name="Baker S."/>
            <person name="Barry K."/>
            <person name="Bills G."/>
            <person name="Bluhm B."/>
            <person name="Cannon C."/>
            <person name="Castanera R."/>
            <person name="Culley D."/>
            <person name="Daum C."/>
            <person name="Ezra D."/>
            <person name="Gonzalez J."/>
            <person name="Henrissat B."/>
            <person name="Kuo A."/>
            <person name="Liang C."/>
            <person name="Lipzen A."/>
            <person name="Lutzoni F."/>
            <person name="Magnuson J."/>
            <person name="Mondo S."/>
            <person name="Nolan M."/>
            <person name="Ohm R."/>
            <person name="Pangilinan J."/>
            <person name="Park H.-J."/>
            <person name="Ramirez L."/>
            <person name="Alfaro M."/>
            <person name="Sun H."/>
            <person name="Tritt A."/>
            <person name="Yoshinaga Y."/>
            <person name="Zwiers L.-H."/>
            <person name="Turgeon B."/>
            <person name="Goodwin S."/>
            <person name="Spatafora J."/>
            <person name="Crous P."/>
            <person name="Grigoriev I."/>
        </authorList>
    </citation>
    <scope>NUCLEOTIDE SEQUENCE</scope>
    <source>
        <strain evidence="2">CBS 627.86</strain>
    </source>
</reference>
<protein>
    <submittedName>
        <fullName evidence="2">Uncharacterized protein</fullName>
    </submittedName>
</protein>
<gene>
    <name evidence="2" type="ORF">BDV96DRAFT_594984</name>
</gene>
<sequence length="594" mass="66155">MCALTIRPPDPPDTTPTATTPPLPTRTDLPYDYDDARWNNFQNCLIYDPPDHKATSDQFYNAYKMINAQLTNYGCLSYTPTDGTTVTPGKCLCNDVFLNDLATDIVEALPAIAEVRDRVSLGSATSLTLVLRCNSWVVDAATKALILAARTTRYVYDNAQDRFDAFEWWPNPCGGDDLVPDSLKDAFNTLNNVADGIAGWKPPKNIPKGSGQRRDKGDPDHDESGNGKDKTITVITKSNAKEVIIKSTCTAAEWPQACYHYYSAIQNYNFVPGKFTYSDDNNGNPQKGPDAWKKEHKDVSWQAFRGKTDSQNDGLVICQADEYSPAYFLPKRGIQDIKNNKGQLIRWIPAHDNQGAASIWNSFCLKKKDGGAGNGQFKDGLPNKDLLKFTGQAHVNRKGQRVTTESWEVHFTRAAFSMDFDWKGALVPNQGNNWGLKENLCWPLDIVPEDPGYVLLTDDTWYSTAESKDFINDLKASYVCSPAQDRLQKALNLRPEATRNYKRDVRADLLPLADGGLAIRGANSSRRITERERRDNIEILPCLDRFCKQELEVLGEEAANVVVVPGEPTPSLPATNVDAKPTELPKTMVTMLCH</sequence>
<evidence type="ECO:0000313" key="2">
    <source>
        <dbReference type="EMBL" id="KAF2120533.1"/>
    </source>
</evidence>
<keyword evidence="3" id="KW-1185">Reference proteome</keyword>
<organism evidence="2 3">
    <name type="scientific">Lophiotrema nucula</name>
    <dbReference type="NCBI Taxonomy" id="690887"/>
    <lineage>
        <taxon>Eukaryota</taxon>
        <taxon>Fungi</taxon>
        <taxon>Dikarya</taxon>
        <taxon>Ascomycota</taxon>
        <taxon>Pezizomycotina</taxon>
        <taxon>Dothideomycetes</taxon>
        <taxon>Pleosporomycetidae</taxon>
        <taxon>Pleosporales</taxon>
        <taxon>Lophiotremataceae</taxon>
        <taxon>Lophiotrema</taxon>
    </lineage>
</organism>
<dbReference type="Proteomes" id="UP000799770">
    <property type="component" value="Unassembled WGS sequence"/>
</dbReference>
<feature type="region of interest" description="Disordered" evidence="1">
    <location>
        <begin position="198"/>
        <end position="232"/>
    </location>
</feature>
<evidence type="ECO:0000313" key="3">
    <source>
        <dbReference type="Proteomes" id="UP000799770"/>
    </source>
</evidence>
<dbReference type="OrthoDB" id="3763214at2759"/>
<feature type="compositionally biased region" description="Pro residues" evidence="1">
    <location>
        <begin position="8"/>
        <end position="24"/>
    </location>
</feature>
<name>A0A6A5ZNU2_9PLEO</name>